<dbReference type="GO" id="GO:0005829">
    <property type="term" value="C:cytosol"/>
    <property type="evidence" value="ECO:0007669"/>
    <property type="project" value="TreeGrafter"/>
</dbReference>
<feature type="domain" description="FAD/NAD(P)-binding" evidence="15">
    <location>
        <begin position="45"/>
        <end position="384"/>
    </location>
</feature>
<dbReference type="AlphaFoldDB" id="A0AAW1DAW7"/>
<comment type="cofactor">
    <cofactor evidence="11">
        <name>FAD</name>
        <dbReference type="ChEBI" id="CHEBI:57692"/>
    </cofactor>
    <text evidence="11">Binds 1 FAD per subunit.</text>
</comment>
<dbReference type="EMBL" id="JAPXFL010000005">
    <property type="protein sequence ID" value="KAK9506283.1"/>
    <property type="molecule type" value="Genomic_DNA"/>
</dbReference>
<keyword evidence="11" id="KW-0547">Nucleotide-binding</keyword>
<dbReference type="SUPFAM" id="SSF51905">
    <property type="entry name" value="FAD/NAD(P)-binding domain"/>
    <property type="match status" value="1"/>
</dbReference>
<evidence type="ECO:0000256" key="3">
    <source>
        <dbReference type="ARBA" id="ARBA00022630"/>
    </source>
</evidence>
<comment type="caution">
    <text evidence="16">The sequence shown here is derived from an EMBL/GenBank/DDBJ whole genome shotgun (WGS) entry which is preliminary data.</text>
</comment>
<feature type="binding site" evidence="11">
    <location>
        <position position="326"/>
    </location>
    <ligand>
        <name>NAD(+)</name>
        <dbReference type="ChEBI" id="CHEBI:57540"/>
    </ligand>
</feature>
<dbReference type="PROSITE" id="PS51354">
    <property type="entry name" value="GLUTAREDOXIN_2"/>
    <property type="match status" value="1"/>
</dbReference>
<dbReference type="InterPro" id="IPR012999">
    <property type="entry name" value="Pyr_OxRdtase_I_AS"/>
</dbReference>
<dbReference type="PROSITE" id="PS00076">
    <property type="entry name" value="PYRIDINE_REDOX_1"/>
    <property type="match status" value="1"/>
</dbReference>
<feature type="binding site" evidence="11">
    <location>
        <position position="368"/>
    </location>
    <ligand>
        <name>FAD</name>
        <dbReference type="ChEBI" id="CHEBI:57692"/>
    </ligand>
</feature>
<feature type="active site" description="Proton acceptor" evidence="10">
    <location>
        <position position="507"/>
    </location>
</feature>
<name>A0AAW1DAW7_9HEMI</name>
<dbReference type="FunFam" id="3.30.390.30:FF:000004">
    <property type="entry name" value="Thioredoxin reductase 1, cytoplasmic"/>
    <property type="match status" value="1"/>
</dbReference>
<feature type="binding site" evidence="11">
    <location>
        <position position="166"/>
    </location>
    <ligand>
        <name>FAD</name>
        <dbReference type="ChEBI" id="CHEBI:57692"/>
    </ligand>
</feature>
<evidence type="ECO:0000256" key="7">
    <source>
        <dbReference type="ARBA" id="ARBA00023002"/>
    </source>
</evidence>
<evidence type="ECO:0000313" key="17">
    <source>
        <dbReference type="Proteomes" id="UP001461498"/>
    </source>
</evidence>
<evidence type="ECO:0000256" key="1">
    <source>
        <dbReference type="ARBA" id="ARBA00007532"/>
    </source>
</evidence>
<proteinExistence type="inferred from homology"/>
<dbReference type="InterPro" id="IPR046952">
    <property type="entry name" value="GSHR/TRXR-like"/>
</dbReference>
<evidence type="ECO:0000259" key="15">
    <source>
        <dbReference type="Pfam" id="PF07992"/>
    </source>
</evidence>
<gene>
    <name evidence="16" type="ORF">O3M35_008246</name>
</gene>
<keyword evidence="11" id="KW-0520">NAD</keyword>
<dbReference type="Gene3D" id="3.50.50.60">
    <property type="entry name" value="FAD/NAD(P)-binding domain"/>
    <property type="match status" value="2"/>
</dbReference>
<comment type="similarity">
    <text evidence="1 13">Belongs to the class-I pyridine nucleotide-disulfide oxidoreductase family.</text>
</comment>
<dbReference type="Pfam" id="PF07992">
    <property type="entry name" value="Pyr_redox_2"/>
    <property type="match status" value="1"/>
</dbReference>
<dbReference type="PANTHER" id="PTHR42737:SF8">
    <property type="entry name" value="THIOREDOXIN-DISULFIDE REDUCTASE"/>
    <property type="match status" value="1"/>
</dbReference>
<dbReference type="NCBIfam" id="TIGR01438">
    <property type="entry name" value="TGR"/>
    <property type="match status" value="1"/>
</dbReference>
<dbReference type="InterPro" id="IPR036188">
    <property type="entry name" value="FAD/NAD-bd_sf"/>
</dbReference>
<feature type="binding site" evidence="11">
    <location>
        <position position="100"/>
    </location>
    <ligand>
        <name>FAD</name>
        <dbReference type="ChEBI" id="CHEBI:57692"/>
    </ligand>
</feature>
<dbReference type="InterPro" id="IPR036249">
    <property type="entry name" value="Thioredoxin-like_sf"/>
</dbReference>
<keyword evidence="9 13" id="KW-0676">Redox-active center</keyword>
<dbReference type="InterPro" id="IPR001100">
    <property type="entry name" value="Pyr_nuc-diS_OxRdtase"/>
</dbReference>
<dbReference type="InterPro" id="IPR016156">
    <property type="entry name" value="FAD/NAD-linked_Rdtase_dimer_sf"/>
</dbReference>
<evidence type="ECO:0000256" key="12">
    <source>
        <dbReference type="PIRSR" id="PIRSR000350-4"/>
    </source>
</evidence>
<dbReference type="Gene3D" id="3.30.390.30">
    <property type="match status" value="1"/>
</dbReference>
<evidence type="ECO:0000256" key="10">
    <source>
        <dbReference type="PIRSR" id="PIRSR000350-2"/>
    </source>
</evidence>
<dbReference type="PANTHER" id="PTHR42737">
    <property type="entry name" value="GLUTATHIONE REDUCTASE"/>
    <property type="match status" value="1"/>
</dbReference>
<evidence type="ECO:0000256" key="11">
    <source>
        <dbReference type="PIRSR" id="PIRSR000350-3"/>
    </source>
</evidence>
<keyword evidence="17" id="KW-1185">Reference proteome</keyword>
<organism evidence="16 17">
    <name type="scientific">Rhynocoris fuscipes</name>
    <dbReference type="NCBI Taxonomy" id="488301"/>
    <lineage>
        <taxon>Eukaryota</taxon>
        <taxon>Metazoa</taxon>
        <taxon>Ecdysozoa</taxon>
        <taxon>Arthropoda</taxon>
        <taxon>Hexapoda</taxon>
        <taxon>Insecta</taxon>
        <taxon>Pterygota</taxon>
        <taxon>Neoptera</taxon>
        <taxon>Paraneoptera</taxon>
        <taxon>Hemiptera</taxon>
        <taxon>Heteroptera</taxon>
        <taxon>Panheteroptera</taxon>
        <taxon>Cimicomorpha</taxon>
        <taxon>Reduviidae</taxon>
        <taxon>Harpactorinae</taxon>
        <taxon>Harpactorini</taxon>
        <taxon>Rhynocoris</taxon>
    </lineage>
</organism>
<dbReference type="InterPro" id="IPR004099">
    <property type="entry name" value="Pyr_nucl-diS_OxRdtase_dimer"/>
</dbReference>
<keyword evidence="5" id="KW-0521">NADP</keyword>
<keyword evidence="8" id="KW-1015">Disulfide bond</keyword>
<reference evidence="16 17" key="1">
    <citation type="submission" date="2022-12" db="EMBL/GenBank/DDBJ databases">
        <title>Chromosome-level genome assembly of true bugs.</title>
        <authorList>
            <person name="Ma L."/>
            <person name="Li H."/>
        </authorList>
    </citation>
    <scope>NUCLEOTIDE SEQUENCE [LARGE SCALE GENOMIC DNA]</scope>
    <source>
        <strain evidence="16">Lab_2022b</strain>
    </source>
</reference>
<dbReference type="InterPro" id="IPR023753">
    <property type="entry name" value="FAD/NAD-binding_dom"/>
</dbReference>
<accession>A0AAW1DAW7</accession>
<dbReference type="Gene3D" id="3.40.30.10">
    <property type="entry name" value="Glutaredoxin"/>
    <property type="match status" value="1"/>
</dbReference>
<dbReference type="PIRSF" id="PIRSF000350">
    <property type="entry name" value="Mercury_reductase_MerA"/>
    <property type="match status" value="1"/>
</dbReference>
<feature type="disulfide bond" description="Redox-active" evidence="12">
    <location>
        <begin position="91"/>
        <end position="96"/>
    </location>
</feature>
<dbReference type="GO" id="GO:0004362">
    <property type="term" value="F:glutathione-disulfide reductase (NADPH) activity"/>
    <property type="evidence" value="ECO:0007669"/>
    <property type="project" value="TreeGrafter"/>
</dbReference>
<dbReference type="GO" id="GO:0005739">
    <property type="term" value="C:mitochondrion"/>
    <property type="evidence" value="ECO:0007669"/>
    <property type="project" value="TreeGrafter"/>
</dbReference>
<protein>
    <recommendedName>
        <fullName evidence="2">thioredoxin-disulfide reductase (NADPH)</fullName>
        <ecNumber evidence="2">1.8.1.9</ecNumber>
    </recommendedName>
</protein>
<dbReference type="GO" id="GO:0034599">
    <property type="term" value="P:cellular response to oxidative stress"/>
    <property type="evidence" value="ECO:0007669"/>
    <property type="project" value="TreeGrafter"/>
</dbReference>
<keyword evidence="6" id="KW-0712">Selenocysteine</keyword>
<dbReference type="GO" id="GO:0004791">
    <property type="term" value="F:thioredoxin-disulfide reductase (NADPH) activity"/>
    <property type="evidence" value="ECO:0007669"/>
    <property type="project" value="UniProtKB-EC"/>
</dbReference>
<dbReference type="GO" id="GO:0050660">
    <property type="term" value="F:flavin adenine dinucleotide binding"/>
    <property type="evidence" value="ECO:0007669"/>
    <property type="project" value="InterPro"/>
</dbReference>
<evidence type="ECO:0000256" key="6">
    <source>
        <dbReference type="ARBA" id="ARBA00022933"/>
    </source>
</evidence>
<dbReference type="Pfam" id="PF02852">
    <property type="entry name" value="Pyr_redox_dim"/>
    <property type="match status" value="1"/>
</dbReference>
<keyword evidence="3 13" id="KW-0285">Flavoprotein</keyword>
<evidence type="ECO:0000256" key="5">
    <source>
        <dbReference type="ARBA" id="ARBA00022857"/>
    </source>
</evidence>
<feature type="binding site" evidence="11">
    <location>
        <begin position="231"/>
        <end position="238"/>
    </location>
    <ligand>
        <name>NAD(+)</name>
        <dbReference type="ChEBI" id="CHEBI:57540"/>
    </ligand>
</feature>
<dbReference type="PRINTS" id="PR00411">
    <property type="entry name" value="PNDRDTASEI"/>
</dbReference>
<keyword evidence="4 11" id="KW-0274">FAD</keyword>
<evidence type="ECO:0000256" key="9">
    <source>
        <dbReference type="ARBA" id="ARBA00023284"/>
    </source>
</evidence>
<dbReference type="InterPro" id="IPR006338">
    <property type="entry name" value="Thioredoxin/glutathione_Rdtase"/>
</dbReference>
<dbReference type="GO" id="GO:0006749">
    <property type="term" value="P:glutathione metabolic process"/>
    <property type="evidence" value="ECO:0007669"/>
    <property type="project" value="TreeGrafter"/>
</dbReference>
<evidence type="ECO:0000313" key="16">
    <source>
        <dbReference type="EMBL" id="KAK9506283.1"/>
    </source>
</evidence>
<dbReference type="SUPFAM" id="SSF55424">
    <property type="entry name" value="FAD/NAD-linked reductases, dimerisation (C-terminal) domain"/>
    <property type="match status" value="1"/>
</dbReference>
<evidence type="ECO:0000256" key="8">
    <source>
        <dbReference type="ARBA" id="ARBA00023157"/>
    </source>
</evidence>
<keyword evidence="7 13" id="KW-0560">Oxidoreductase</keyword>
<dbReference type="Proteomes" id="UP001461498">
    <property type="component" value="Unassembled WGS sequence"/>
</dbReference>
<evidence type="ECO:0000259" key="14">
    <source>
        <dbReference type="Pfam" id="PF02852"/>
    </source>
</evidence>
<evidence type="ECO:0000256" key="13">
    <source>
        <dbReference type="RuleBase" id="RU003691"/>
    </source>
</evidence>
<dbReference type="EC" id="1.8.1.9" evidence="2"/>
<dbReference type="GO" id="GO:0045454">
    <property type="term" value="P:cell redox homeostasis"/>
    <property type="evidence" value="ECO:0007669"/>
    <property type="project" value="InterPro"/>
</dbReference>
<dbReference type="SUPFAM" id="SSF52833">
    <property type="entry name" value="Thioredoxin-like"/>
    <property type="match status" value="1"/>
</dbReference>
<dbReference type="PRINTS" id="PR00368">
    <property type="entry name" value="FADPNR"/>
</dbReference>
<evidence type="ECO:0000256" key="2">
    <source>
        <dbReference type="ARBA" id="ARBA00012610"/>
    </source>
</evidence>
<feature type="domain" description="Pyridine nucleotide-disulphide oxidoreductase dimerisation" evidence="14">
    <location>
        <begin position="404"/>
        <end position="515"/>
    </location>
</feature>
<dbReference type="FunFam" id="3.50.50.60:FF:000012">
    <property type="entry name" value="Thioredoxin reductase 1, cytoplasmic"/>
    <property type="match status" value="1"/>
</dbReference>
<sequence length="534" mass="58262">MTNQRTVPNIFIDGGHVGGYTNLYQAQQTGRLNDILAGTAGTYDYDLIVIGGGSGGLAAAQEAAAQGKKVAICDYVQPTPLGNKWGIGGTCVNVGCIPKKLMHRAGLIGHDITDAPFYGWNVNKEENEEHNWNQLVINVQEHIKSLNWMYRKDLKKQGIEYINGMGKIVDKHKVRISGGEDKAQDITGETIIIAVGGRPNYADIPGAKENAITSDDLFSLPNPPRKTLIVGAGYIALESAGFLQELGNECTVMVRSVLLRGFDQQMAGKIEEQMIESGVKFVKNCTVVKIVSEGGGEGGKQIRVDGLYENGEEFTGTYNTVLLAIGRNPNTEGIGLERVGIKVHQGTGKILVDDFDRTNVPNIYAIGDVAYGRAELTPVAILAGKLLARRLYTFDTDHPTYRFIPTTVFTPLEYGCVGDSEERAKETYGEDNIEVFHSGFSPLESKLGRRFDWRCYAKIVCLKEEDKMKVLGLHVLAPNAGEITQGFALALKLGATKQDFDLLFGIHPTNAQVFTKFEVAKSSGKDAEIMRCCS</sequence>
<evidence type="ECO:0000256" key="4">
    <source>
        <dbReference type="ARBA" id="ARBA00022827"/>
    </source>
</evidence>